<dbReference type="GO" id="GO:0045893">
    <property type="term" value="P:positive regulation of DNA-templated transcription"/>
    <property type="evidence" value="ECO:0007669"/>
    <property type="project" value="UniProtKB-ARBA"/>
</dbReference>
<keyword evidence="3 8" id="KW-0597">Phosphoprotein</keyword>
<evidence type="ECO:0000259" key="10">
    <source>
        <dbReference type="PROSITE" id="PS50110"/>
    </source>
</evidence>
<protein>
    <submittedName>
        <fullName evidence="12">DNA-binding response regulator, OmpR family, contains REC and winged-helix (WHTH) domain</fullName>
    </submittedName>
</protein>
<dbReference type="AlphaFoldDB" id="A0A1W1UBQ5"/>
<dbReference type="GO" id="GO:0042802">
    <property type="term" value="F:identical protein binding"/>
    <property type="evidence" value="ECO:0007669"/>
    <property type="project" value="UniProtKB-ARBA"/>
</dbReference>
<feature type="modified residue" description="4-aspartylphosphate" evidence="8">
    <location>
        <position position="53"/>
    </location>
</feature>
<dbReference type="RefSeq" id="WP_084045236.1">
    <property type="nucleotide sequence ID" value="NZ_FWWU01000002.1"/>
</dbReference>
<sequence>MQAHILVIEDNSDIAQVIQYELQEGGWSVATAPNGITGLLRARETPPHLVILDLGLPDFDGAEVARRLRKTTHVPIIVLTAIDAVDRKVELLEAGANDYVTKPFHPEELLARVKVQLRQKSDDLLSFGALQIRPERRQVIFEGKEVHLSPKEFELLLLLSRQPGRVYSREEITSEIWRGELSSTSNVVDVHFGNLRRKLRNVAGRSSIRTVRGRGYALRSPA</sequence>
<evidence type="ECO:0000256" key="2">
    <source>
        <dbReference type="ARBA" id="ARBA00022490"/>
    </source>
</evidence>
<dbReference type="GO" id="GO:0000987">
    <property type="term" value="F:cis-regulatory region sequence-specific DNA binding"/>
    <property type="evidence" value="ECO:0007669"/>
    <property type="project" value="UniProtKB-ARBA"/>
</dbReference>
<evidence type="ECO:0000256" key="5">
    <source>
        <dbReference type="ARBA" id="ARBA00023015"/>
    </source>
</evidence>
<dbReference type="InterPro" id="IPR001789">
    <property type="entry name" value="Sig_transdc_resp-reg_receiver"/>
</dbReference>
<dbReference type="PROSITE" id="PS50110">
    <property type="entry name" value="RESPONSE_REGULATORY"/>
    <property type="match status" value="1"/>
</dbReference>
<dbReference type="PANTHER" id="PTHR48111:SF22">
    <property type="entry name" value="REGULATOR OF RPOS"/>
    <property type="match status" value="1"/>
</dbReference>
<dbReference type="Gene3D" id="1.10.10.10">
    <property type="entry name" value="Winged helix-like DNA-binding domain superfamily/Winged helix DNA-binding domain"/>
    <property type="match status" value="1"/>
</dbReference>
<dbReference type="CDD" id="cd00383">
    <property type="entry name" value="trans_reg_C"/>
    <property type="match status" value="1"/>
</dbReference>
<feature type="domain" description="Response regulatory" evidence="10">
    <location>
        <begin position="4"/>
        <end position="117"/>
    </location>
</feature>
<dbReference type="InterPro" id="IPR036388">
    <property type="entry name" value="WH-like_DNA-bd_sf"/>
</dbReference>
<keyword evidence="6 9" id="KW-0238">DNA-binding</keyword>
<evidence type="ECO:0000313" key="13">
    <source>
        <dbReference type="Proteomes" id="UP000192582"/>
    </source>
</evidence>
<dbReference type="STRING" id="695939.SAMN00790413_06672"/>
<feature type="domain" description="OmpR/PhoB-type" evidence="11">
    <location>
        <begin position="122"/>
        <end position="220"/>
    </location>
</feature>
<keyword evidence="4" id="KW-0902">Two-component regulatory system</keyword>
<reference evidence="12 13" key="1">
    <citation type="submission" date="2017-04" db="EMBL/GenBank/DDBJ databases">
        <authorList>
            <person name="Afonso C.L."/>
            <person name="Miller P.J."/>
            <person name="Scott M.A."/>
            <person name="Spackman E."/>
            <person name="Goraichik I."/>
            <person name="Dimitrov K.M."/>
            <person name="Suarez D.L."/>
            <person name="Swayne D.E."/>
        </authorList>
    </citation>
    <scope>NUCLEOTIDE SEQUENCE [LARGE SCALE GENOMIC DNA]</scope>
    <source>
        <strain evidence="12 13">KR-140</strain>
    </source>
</reference>
<dbReference type="FunFam" id="3.40.50.2300:FF:000021">
    <property type="entry name" value="Two-component system response regulator KdpE"/>
    <property type="match status" value="1"/>
</dbReference>
<evidence type="ECO:0000256" key="9">
    <source>
        <dbReference type="PROSITE-ProRule" id="PRU01091"/>
    </source>
</evidence>
<evidence type="ECO:0000256" key="7">
    <source>
        <dbReference type="ARBA" id="ARBA00023163"/>
    </source>
</evidence>
<keyword evidence="7" id="KW-0804">Transcription</keyword>
<dbReference type="CDD" id="cd17574">
    <property type="entry name" value="REC_OmpR"/>
    <property type="match status" value="1"/>
</dbReference>
<evidence type="ECO:0000256" key="3">
    <source>
        <dbReference type="ARBA" id="ARBA00022553"/>
    </source>
</evidence>
<gene>
    <name evidence="12" type="ORF">SAMN00790413_06672</name>
</gene>
<dbReference type="SMART" id="SM00448">
    <property type="entry name" value="REC"/>
    <property type="match status" value="1"/>
</dbReference>
<dbReference type="EMBL" id="FWWU01000002">
    <property type="protein sequence ID" value="SMB78470.1"/>
    <property type="molecule type" value="Genomic_DNA"/>
</dbReference>
<keyword evidence="13" id="KW-1185">Reference proteome</keyword>
<evidence type="ECO:0000259" key="11">
    <source>
        <dbReference type="PROSITE" id="PS51755"/>
    </source>
</evidence>
<dbReference type="SUPFAM" id="SSF52172">
    <property type="entry name" value="CheY-like"/>
    <property type="match status" value="1"/>
</dbReference>
<dbReference type="InterPro" id="IPR011006">
    <property type="entry name" value="CheY-like_superfamily"/>
</dbReference>
<accession>A0A1W1UBQ5</accession>
<dbReference type="GO" id="GO:0032993">
    <property type="term" value="C:protein-DNA complex"/>
    <property type="evidence" value="ECO:0007669"/>
    <property type="project" value="TreeGrafter"/>
</dbReference>
<evidence type="ECO:0000256" key="6">
    <source>
        <dbReference type="ARBA" id="ARBA00023125"/>
    </source>
</evidence>
<dbReference type="PANTHER" id="PTHR48111">
    <property type="entry name" value="REGULATOR OF RPOS"/>
    <property type="match status" value="1"/>
</dbReference>
<name>A0A1W1UBQ5_9DEIO</name>
<dbReference type="InterPro" id="IPR001867">
    <property type="entry name" value="OmpR/PhoB-type_DNA-bd"/>
</dbReference>
<dbReference type="Gene3D" id="3.40.50.2300">
    <property type="match status" value="1"/>
</dbReference>
<evidence type="ECO:0000256" key="8">
    <source>
        <dbReference type="PROSITE-ProRule" id="PRU00169"/>
    </source>
</evidence>
<evidence type="ECO:0000256" key="1">
    <source>
        <dbReference type="ARBA" id="ARBA00004496"/>
    </source>
</evidence>
<dbReference type="OrthoDB" id="61040at2"/>
<dbReference type="Gene3D" id="6.10.250.690">
    <property type="match status" value="1"/>
</dbReference>
<dbReference type="Pfam" id="PF00486">
    <property type="entry name" value="Trans_reg_C"/>
    <property type="match status" value="1"/>
</dbReference>
<evidence type="ECO:0000256" key="4">
    <source>
        <dbReference type="ARBA" id="ARBA00023012"/>
    </source>
</evidence>
<comment type="subcellular location">
    <subcellularLocation>
        <location evidence="1">Cytoplasm</location>
    </subcellularLocation>
</comment>
<dbReference type="GO" id="GO:0005829">
    <property type="term" value="C:cytosol"/>
    <property type="evidence" value="ECO:0007669"/>
    <property type="project" value="TreeGrafter"/>
</dbReference>
<evidence type="ECO:0000313" key="12">
    <source>
        <dbReference type="EMBL" id="SMB78470.1"/>
    </source>
</evidence>
<dbReference type="PROSITE" id="PS51755">
    <property type="entry name" value="OMPR_PHOB"/>
    <property type="match status" value="1"/>
</dbReference>
<feature type="DNA-binding region" description="OmpR/PhoB-type" evidence="9">
    <location>
        <begin position="122"/>
        <end position="220"/>
    </location>
</feature>
<dbReference type="Pfam" id="PF00072">
    <property type="entry name" value="Response_reg"/>
    <property type="match status" value="1"/>
</dbReference>
<dbReference type="InterPro" id="IPR039420">
    <property type="entry name" value="WalR-like"/>
</dbReference>
<proteinExistence type="predicted"/>
<dbReference type="Proteomes" id="UP000192582">
    <property type="component" value="Unassembled WGS sequence"/>
</dbReference>
<dbReference type="GO" id="GO:0000156">
    <property type="term" value="F:phosphorelay response regulator activity"/>
    <property type="evidence" value="ECO:0007669"/>
    <property type="project" value="TreeGrafter"/>
</dbReference>
<keyword evidence="5" id="KW-0805">Transcription regulation</keyword>
<dbReference type="SMART" id="SM00862">
    <property type="entry name" value="Trans_reg_C"/>
    <property type="match status" value="1"/>
</dbReference>
<organism evidence="12 13">
    <name type="scientific">Deinococcus hopiensis KR-140</name>
    <dbReference type="NCBI Taxonomy" id="695939"/>
    <lineage>
        <taxon>Bacteria</taxon>
        <taxon>Thermotogati</taxon>
        <taxon>Deinococcota</taxon>
        <taxon>Deinococci</taxon>
        <taxon>Deinococcales</taxon>
        <taxon>Deinococcaceae</taxon>
        <taxon>Deinococcus</taxon>
    </lineage>
</organism>
<keyword evidence="2" id="KW-0963">Cytoplasm</keyword>